<comment type="caution">
    <text evidence="1">The sequence shown here is derived from an EMBL/GenBank/DDBJ whole genome shotgun (WGS) entry which is preliminary data.</text>
</comment>
<accession>A0A645A0X3</accession>
<protein>
    <submittedName>
        <fullName evidence="1">Uncharacterized protein</fullName>
    </submittedName>
</protein>
<reference evidence="1" key="1">
    <citation type="submission" date="2019-08" db="EMBL/GenBank/DDBJ databases">
        <authorList>
            <person name="Kucharzyk K."/>
            <person name="Murdoch R.W."/>
            <person name="Higgins S."/>
            <person name="Loffler F."/>
        </authorList>
    </citation>
    <scope>NUCLEOTIDE SEQUENCE</scope>
</reference>
<gene>
    <name evidence="1" type="ORF">SDC9_90148</name>
</gene>
<sequence>MAVSARLSHGCLLETFHRADAHGENAGEKNRRQSDGNHRNHIASLVGVKALGGEICDSLLVVHLNHADHRPQFYRPRYG</sequence>
<name>A0A645A0X3_9ZZZZ</name>
<evidence type="ECO:0000313" key="1">
    <source>
        <dbReference type="EMBL" id="MPM43474.1"/>
    </source>
</evidence>
<dbReference type="AlphaFoldDB" id="A0A645A0X3"/>
<organism evidence="1">
    <name type="scientific">bioreactor metagenome</name>
    <dbReference type="NCBI Taxonomy" id="1076179"/>
    <lineage>
        <taxon>unclassified sequences</taxon>
        <taxon>metagenomes</taxon>
        <taxon>ecological metagenomes</taxon>
    </lineage>
</organism>
<proteinExistence type="predicted"/>
<dbReference type="EMBL" id="VSSQ01010117">
    <property type="protein sequence ID" value="MPM43474.1"/>
    <property type="molecule type" value="Genomic_DNA"/>
</dbReference>